<proteinExistence type="predicted"/>
<dbReference type="Proteomes" id="UP001652661">
    <property type="component" value="Chromosome X"/>
</dbReference>
<dbReference type="Pfam" id="PF10263">
    <property type="entry name" value="SprT-like"/>
    <property type="match status" value="1"/>
</dbReference>
<dbReference type="PANTHER" id="PTHR23099">
    <property type="entry name" value="TRANSCRIPTIONAL REGULATOR"/>
    <property type="match status" value="1"/>
</dbReference>
<feature type="compositionally biased region" description="Low complexity" evidence="1">
    <location>
        <begin position="300"/>
        <end position="312"/>
    </location>
</feature>
<protein>
    <submittedName>
        <fullName evidence="4">Germ cell nuclear acidic protein isoform X1</fullName>
    </submittedName>
</protein>
<sequence>MSTNKGRDSSLTDVFGTLQLSDTESLSAQQEDSCKMPQSDPNDSIGDSFVNVVDSDESSVVSYIYSVDLVSPESSLCEDNNSNDNILYTTNDDSSDGSDINVVDTDESSVVSYIDPADLGITIEETSESEAADEHGPGLSPPTRTATSGADMDTPQSSKSSKSSNSSKSSLKRSSNSLSDDDTQAKKCSLDAISGSVLAASRSGLKRTSPFSLGKDIPAKKLAMKEMVAFSSSPKIVTRSGRAVRMCLDKKFDYSSSQPEDDETEDSLDSSATDSDDEFQLNGSHEELNWSSRKRRRSSHGSNRTSTSSSSSSQLEATLIYLDLEPPVATIMDEPFADLVLEDDADLKTKMHKFLGLIPRRRKLYNPEDQLYLEPDEPPHKETAPSRSFLFITSPVQPQSQPPSPHVLHVPPSPKKLPIRSPMILNTSQLQSLTLEERKTKMLDDTMLLVNAATLETETPDYIKAPIDLRELPSEKWRANNCRRHKACIACLEQHPLLYSFVDSLNPATSIKLCHPQALAYRGSDFESSKQALAKLLFNVFNHAVFHCALQPNIVWKRSLGKPCRCEMIIDSSGQRTTRLLLWNNINSPGRLIKPLIHEMCHAAAYVFNRETGHGEACRQWAYQANQQLFELTQIDACDAAYKYVCSMCGRGSYGLMDFAGSKDMLRCHYCQFEVVVEPWSVDDKYDGIRPDTTLTEFKTFIFEKYQQLAEQEHSSKMRCLNQQYLDMQLRAACD</sequence>
<reference evidence="4" key="1">
    <citation type="submission" date="2025-08" db="UniProtKB">
        <authorList>
            <consortium name="RefSeq"/>
        </authorList>
    </citation>
    <scope>IDENTIFICATION</scope>
    <source>
        <strain evidence="4">14028-0561.14</strain>
        <tissue evidence="4">Whole fly</tissue>
    </source>
</reference>
<dbReference type="PANTHER" id="PTHR23099:SF0">
    <property type="entry name" value="GERM CELL NUCLEAR ACIDIC PROTEIN"/>
    <property type="match status" value="1"/>
</dbReference>
<dbReference type="InterPro" id="IPR006640">
    <property type="entry name" value="SprT-like_domain"/>
</dbReference>
<dbReference type="GO" id="GO:0005634">
    <property type="term" value="C:nucleus"/>
    <property type="evidence" value="ECO:0007669"/>
    <property type="project" value="TreeGrafter"/>
</dbReference>
<accession>A0A6P4IKR8</accession>
<evidence type="ECO:0000313" key="4">
    <source>
        <dbReference type="RefSeq" id="XP_017028990.1"/>
    </source>
</evidence>
<feature type="compositionally biased region" description="Polar residues" evidence="1">
    <location>
        <begin position="74"/>
        <end position="92"/>
    </location>
</feature>
<dbReference type="GeneID" id="108079221"/>
<evidence type="ECO:0000313" key="3">
    <source>
        <dbReference type="Proteomes" id="UP001652661"/>
    </source>
</evidence>
<dbReference type="OrthoDB" id="20772at2759"/>
<feature type="compositionally biased region" description="Polar residues" evidence="1">
    <location>
        <begin position="22"/>
        <end position="31"/>
    </location>
</feature>
<feature type="region of interest" description="Disordered" evidence="1">
    <location>
        <begin position="253"/>
        <end position="312"/>
    </location>
</feature>
<feature type="region of interest" description="Disordered" evidence="1">
    <location>
        <begin position="22"/>
        <end position="48"/>
    </location>
</feature>
<feature type="region of interest" description="Disordered" evidence="1">
    <location>
        <begin position="74"/>
        <end position="102"/>
    </location>
</feature>
<dbReference type="SMART" id="SM00731">
    <property type="entry name" value="SprT"/>
    <property type="match status" value="1"/>
</dbReference>
<evidence type="ECO:0000256" key="1">
    <source>
        <dbReference type="SAM" id="MobiDB-lite"/>
    </source>
</evidence>
<feature type="region of interest" description="Disordered" evidence="1">
    <location>
        <begin position="127"/>
        <end position="185"/>
    </location>
</feature>
<dbReference type="GO" id="GO:0006974">
    <property type="term" value="P:DNA damage response"/>
    <property type="evidence" value="ECO:0007669"/>
    <property type="project" value="UniProtKB-ARBA"/>
</dbReference>
<feature type="domain" description="SprT-like" evidence="2">
    <location>
        <begin position="531"/>
        <end position="678"/>
    </location>
</feature>
<name>A0A6P4IKR8_DROKI</name>
<gene>
    <name evidence="4" type="primary">LOC108079221</name>
</gene>
<dbReference type="AlphaFoldDB" id="A0A6P4IKR8"/>
<evidence type="ECO:0000259" key="2">
    <source>
        <dbReference type="SMART" id="SM00731"/>
    </source>
</evidence>
<keyword evidence="3" id="KW-1185">Reference proteome</keyword>
<feature type="compositionally biased region" description="Low complexity" evidence="1">
    <location>
        <begin position="157"/>
        <end position="178"/>
    </location>
</feature>
<feature type="region of interest" description="Disordered" evidence="1">
    <location>
        <begin position="394"/>
        <end position="413"/>
    </location>
</feature>
<dbReference type="RefSeq" id="XP_017028990.1">
    <property type="nucleotide sequence ID" value="XM_017173501.3"/>
</dbReference>
<feature type="compositionally biased region" description="Acidic residues" evidence="1">
    <location>
        <begin position="259"/>
        <end position="279"/>
    </location>
</feature>
<organism evidence="3 4">
    <name type="scientific">Drosophila kikkawai</name>
    <name type="common">Fruit fly</name>
    <dbReference type="NCBI Taxonomy" id="30033"/>
    <lineage>
        <taxon>Eukaryota</taxon>
        <taxon>Metazoa</taxon>
        <taxon>Ecdysozoa</taxon>
        <taxon>Arthropoda</taxon>
        <taxon>Hexapoda</taxon>
        <taxon>Insecta</taxon>
        <taxon>Pterygota</taxon>
        <taxon>Neoptera</taxon>
        <taxon>Endopterygota</taxon>
        <taxon>Diptera</taxon>
        <taxon>Brachycera</taxon>
        <taxon>Muscomorpha</taxon>
        <taxon>Ephydroidea</taxon>
        <taxon>Drosophilidae</taxon>
        <taxon>Drosophila</taxon>
        <taxon>Sophophora</taxon>
    </lineage>
</organism>
<feature type="compositionally biased region" description="Pro residues" evidence="1">
    <location>
        <begin position="400"/>
        <end position="413"/>
    </location>
</feature>